<dbReference type="STRING" id="292564.Cyagr_2681"/>
<gene>
    <name evidence="2" type="ordered locus">Cyagr_2681</name>
</gene>
<proteinExistence type="predicted"/>
<dbReference type="EMBL" id="CP003495">
    <property type="protein sequence ID" value="AFY29773.1"/>
    <property type="molecule type" value="Genomic_DNA"/>
</dbReference>
<feature type="domain" description="DUF5672" evidence="1">
    <location>
        <begin position="61"/>
        <end position="255"/>
    </location>
</feature>
<evidence type="ECO:0000313" key="2">
    <source>
        <dbReference type="EMBL" id="AFY29773.1"/>
    </source>
</evidence>
<evidence type="ECO:0000313" key="3">
    <source>
        <dbReference type="Proteomes" id="UP000010388"/>
    </source>
</evidence>
<dbReference type="KEGG" id="cgc:Cyagr_2681"/>
<protein>
    <recommendedName>
        <fullName evidence="1">DUF5672 domain-containing protein</fullName>
    </recommendedName>
</protein>
<dbReference type="eggNOG" id="ENOG502Z956">
    <property type="taxonomic scope" value="Bacteria"/>
</dbReference>
<accession>K9P9Y6</accession>
<dbReference type="Pfam" id="PF18922">
    <property type="entry name" value="DUF5672"/>
    <property type="match status" value="1"/>
</dbReference>
<evidence type="ECO:0000259" key="1">
    <source>
        <dbReference type="Pfam" id="PF18922"/>
    </source>
</evidence>
<name>K9P9Y6_CYAGP</name>
<dbReference type="Proteomes" id="UP000010388">
    <property type="component" value="Chromosome"/>
</dbReference>
<reference evidence="3" key="1">
    <citation type="journal article" date="2013" name="Proc. Natl. Acad. Sci. U.S.A.">
        <title>Improving the coverage of the cyanobacterial phylum using diversity-driven genome sequencing.</title>
        <authorList>
            <person name="Shih P.M."/>
            <person name="Wu D."/>
            <person name="Latifi A."/>
            <person name="Axen S.D."/>
            <person name="Fewer D.P."/>
            <person name="Talla E."/>
            <person name="Calteau A."/>
            <person name="Cai F."/>
            <person name="Tandeau de Marsac N."/>
            <person name="Rippka R."/>
            <person name="Herdman M."/>
            <person name="Sivonen K."/>
            <person name="Coursin T."/>
            <person name="Laurent T."/>
            <person name="Goodwin L."/>
            <person name="Nolan M."/>
            <person name="Davenport K.W."/>
            <person name="Han C.S."/>
            <person name="Rubin E.M."/>
            <person name="Eisen J.A."/>
            <person name="Woyke T."/>
            <person name="Gugger M."/>
            <person name="Kerfeld C.A."/>
        </authorList>
    </citation>
    <scope>NUCLEOTIDE SEQUENCE [LARGE SCALE GENOMIC DNA]</scope>
    <source>
        <strain evidence="3">ATCC 27147 / PCC 6307</strain>
    </source>
</reference>
<sequence length="283" mass="32249">MVNRAIIVVPVHRSRPTPNERIGLRHLGRLMAERPILLVSPQTIETHAYRRLLPNACDLKVPPRWMESIRAYNRMMISPMIYNHRLLRGYSHMLLHEPDAVLLKDELDHWSTEPYDFIGSPWTRVDADALAGVALCQGANGGLSLTNLAAMRWVTSSWLRWHSWRHVFGDLYCGLVERNLPKLRRGLVAAYPGGLLRGAYRLYNTGWDIFFTSLVPSLLPEFRVAPPNVCVRFGWETGTYACKLYNNGDPPFGLHAWTKYEPALMLELMQSMGVDCSGYETAS</sequence>
<organism evidence="2 3">
    <name type="scientific">Cyanobium gracile (strain ATCC 27147 / PCC 6307)</name>
    <dbReference type="NCBI Taxonomy" id="292564"/>
    <lineage>
        <taxon>Bacteria</taxon>
        <taxon>Bacillati</taxon>
        <taxon>Cyanobacteriota</taxon>
        <taxon>Cyanophyceae</taxon>
        <taxon>Synechococcales</taxon>
        <taxon>Prochlorococcaceae</taxon>
        <taxon>Cyanobium</taxon>
    </lineage>
</organism>
<dbReference type="InterPro" id="IPR043729">
    <property type="entry name" value="DUF5672"/>
</dbReference>
<dbReference type="HOGENOM" id="CLU_1025482_0_0_3"/>
<dbReference type="AlphaFoldDB" id="K9P9Y6"/>